<keyword evidence="2" id="KW-0813">Transport</keyword>
<gene>
    <name evidence="8" type="ORF">DWY25_11730</name>
</gene>
<sequence length="394" mass="42187">MTKKKSVFRMLVITVLLGIGMNFHHPVTPTLYTAMGLPSRIFGTSMAVMCFFSFLTSVFWGEFSNHIGRVKVFTISCVCYGLAQLSLGFSSSELMVLISRGAAGAFAGGAGVATMAYVIDVSEPPKRAANLAVYTAMQSVSLAAGYLLGGVLGTIHFQLAFNVQAVWMIALGIGTAFFAEDSIVDPQTVRPRELLKAVNPFNSFASARSLMSTVMVLFLIVVFLTGFASNCHENAFNYFLKAELDFKPVYNGLIKAVIGLVGLIANFSINLWIIRRTDAKKSLIVVLALCALSAAGALIPGNLTLFIAMNLAFFTANAVYQPITQALSVEGRKNSEVGVITGLFNAIKSMGNVLGSLAAGIVYDLNMLFPFMLSAGAFVLSAAAAFAYWRSAKR</sequence>
<feature type="transmembrane region" description="Helical" evidence="6">
    <location>
        <begin position="205"/>
        <end position="229"/>
    </location>
</feature>
<dbReference type="InterPro" id="IPR011701">
    <property type="entry name" value="MFS"/>
</dbReference>
<dbReference type="GeneID" id="83016062"/>
<feature type="transmembrane region" description="Helical" evidence="6">
    <location>
        <begin position="7"/>
        <end position="25"/>
    </location>
</feature>
<proteinExistence type="predicted"/>
<feature type="transmembrane region" description="Helical" evidence="6">
    <location>
        <begin position="249"/>
        <end position="273"/>
    </location>
</feature>
<organism evidence="8 9">
    <name type="scientific">Holdemania filiformis</name>
    <dbReference type="NCBI Taxonomy" id="61171"/>
    <lineage>
        <taxon>Bacteria</taxon>
        <taxon>Bacillati</taxon>
        <taxon>Bacillota</taxon>
        <taxon>Erysipelotrichia</taxon>
        <taxon>Erysipelotrichales</taxon>
        <taxon>Erysipelotrichaceae</taxon>
        <taxon>Holdemania</taxon>
    </lineage>
</organism>
<evidence type="ECO:0000313" key="8">
    <source>
        <dbReference type="EMBL" id="RGR72729.1"/>
    </source>
</evidence>
<dbReference type="Pfam" id="PF07690">
    <property type="entry name" value="MFS_1"/>
    <property type="match status" value="1"/>
</dbReference>
<reference evidence="8 9" key="1">
    <citation type="submission" date="2018-08" db="EMBL/GenBank/DDBJ databases">
        <title>A genome reference for cultivated species of the human gut microbiota.</title>
        <authorList>
            <person name="Zou Y."/>
            <person name="Xue W."/>
            <person name="Luo G."/>
        </authorList>
    </citation>
    <scope>NUCLEOTIDE SEQUENCE [LARGE SCALE GENOMIC DNA]</scope>
    <source>
        <strain evidence="8 9">AF24-29</strain>
    </source>
</reference>
<dbReference type="PANTHER" id="PTHR23504">
    <property type="entry name" value="MAJOR FACILITATOR SUPERFAMILY DOMAIN-CONTAINING PROTEIN 10"/>
    <property type="match status" value="1"/>
</dbReference>
<keyword evidence="4 6" id="KW-1133">Transmembrane helix</keyword>
<evidence type="ECO:0000313" key="9">
    <source>
        <dbReference type="Proteomes" id="UP000284178"/>
    </source>
</evidence>
<evidence type="ECO:0000256" key="5">
    <source>
        <dbReference type="ARBA" id="ARBA00023136"/>
    </source>
</evidence>
<feature type="transmembrane region" description="Helical" evidence="6">
    <location>
        <begin position="37"/>
        <end position="60"/>
    </location>
</feature>
<feature type="domain" description="Major facilitator superfamily (MFS) profile" evidence="7">
    <location>
        <begin position="6"/>
        <end position="393"/>
    </location>
</feature>
<keyword evidence="5 6" id="KW-0472">Membrane</keyword>
<dbReference type="AlphaFoldDB" id="A0A412FX51"/>
<feature type="transmembrane region" description="Helical" evidence="6">
    <location>
        <begin position="131"/>
        <end position="159"/>
    </location>
</feature>
<name>A0A412FX51_9FIRM</name>
<protein>
    <submittedName>
        <fullName evidence="8">MFS transporter</fullName>
    </submittedName>
</protein>
<dbReference type="Gene3D" id="1.20.1250.20">
    <property type="entry name" value="MFS general substrate transporter like domains"/>
    <property type="match status" value="1"/>
</dbReference>
<keyword evidence="3 6" id="KW-0812">Transmembrane</keyword>
<dbReference type="Proteomes" id="UP000284178">
    <property type="component" value="Unassembled WGS sequence"/>
</dbReference>
<evidence type="ECO:0000259" key="7">
    <source>
        <dbReference type="PROSITE" id="PS50850"/>
    </source>
</evidence>
<dbReference type="InterPro" id="IPR036259">
    <property type="entry name" value="MFS_trans_sf"/>
</dbReference>
<dbReference type="GO" id="GO:0022857">
    <property type="term" value="F:transmembrane transporter activity"/>
    <property type="evidence" value="ECO:0007669"/>
    <property type="project" value="InterPro"/>
</dbReference>
<feature type="transmembrane region" description="Helical" evidence="6">
    <location>
        <begin position="343"/>
        <end position="363"/>
    </location>
</feature>
<keyword evidence="9" id="KW-1185">Reference proteome</keyword>
<dbReference type="SUPFAM" id="SSF103473">
    <property type="entry name" value="MFS general substrate transporter"/>
    <property type="match status" value="1"/>
</dbReference>
<feature type="transmembrane region" description="Helical" evidence="6">
    <location>
        <begin position="282"/>
        <end position="299"/>
    </location>
</feature>
<comment type="subcellular location">
    <subcellularLocation>
        <location evidence="1">Cell membrane</location>
        <topology evidence="1">Multi-pass membrane protein</topology>
    </subcellularLocation>
</comment>
<feature type="transmembrane region" description="Helical" evidence="6">
    <location>
        <begin position="72"/>
        <end position="91"/>
    </location>
</feature>
<dbReference type="PRINTS" id="PR01035">
    <property type="entry name" value="TCRTETA"/>
</dbReference>
<evidence type="ECO:0000256" key="6">
    <source>
        <dbReference type="SAM" id="Phobius"/>
    </source>
</evidence>
<dbReference type="PANTHER" id="PTHR23504:SF15">
    <property type="entry name" value="MAJOR FACILITATOR SUPERFAMILY (MFS) PROFILE DOMAIN-CONTAINING PROTEIN"/>
    <property type="match status" value="1"/>
</dbReference>
<evidence type="ECO:0000256" key="4">
    <source>
        <dbReference type="ARBA" id="ARBA00022989"/>
    </source>
</evidence>
<feature type="transmembrane region" description="Helical" evidence="6">
    <location>
        <begin position="97"/>
        <end position="119"/>
    </location>
</feature>
<evidence type="ECO:0000256" key="3">
    <source>
        <dbReference type="ARBA" id="ARBA00022692"/>
    </source>
</evidence>
<evidence type="ECO:0000256" key="2">
    <source>
        <dbReference type="ARBA" id="ARBA00022448"/>
    </source>
</evidence>
<dbReference type="InterPro" id="IPR020846">
    <property type="entry name" value="MFS_dom"/>
</dbReference>
<accession>A0A412FX51</accession>
<dbReference type="GO" id="GO:0005886">
    <property type="term" value="C:plasma membrane"/>
    <property type="evidence" value="ECO:0007669"/>
    <property type="project" value="UniProtKB-SubCell"/>
</dbReference>
<dbReference type="EMBL" id="QRUP01000014">
    <property type="protein sequence ID" value="RGR72729.1"/>
    <property type="molecule type" value="Genomic_DNA"/>
</dbReference>
<evidence type="ECO:0000256" key="1">
    <source>
        <dbReference type="ARBA" id="ARBA00004651"/>
    </source>
</evidence>
<dbReference type="PROSITE" id="PS50850">
    <property type="entry name" value="MFS"/>
    <property type="match status" value="1"/>
</dbReference>
<feature type="transmembrane region" description="Helical" evidence="6">
    <location>
        <begin position="369"/>
        <end position="389"/>
    </location>
</feature>
<dbReference type="InterPro" id="IPR001958">
    <property type="entry name" value="Tet-R_TetA/multi-R_MdtG-like"/>
</dbReference>
<dbReference type="RefSeq" id="WP_117895400.1">
    <property type="nucleotide sequence ID" value="NZ_CABJCV010000014.1"/>
</dbReference>
<comment type="caution">
    <text evidence="8">The sequence shown here is derived from an EMBL/GenBank/DDBJ whole genome shotgun (WGS) entry which is preliminary data.</text>
</comment>